<dbReference type="NCBIfam" id="TIGR00306">
    <property type="entry name" value="apgM"/>
    <property type="match status" value="1"/>
</dbReference>
<dbReference type="CDD" id="cd16011">
    <property type="entry name" value="iPGM_like"/>
    <property type="match status" value="1"/>
</dbReference>
<dbReference type="InterPro" id="IPR006124">
    <property type="entry name" value="Metalloenzyme"/>
</dbReference>
<dbReference type="GO" id="GO:0046872">
    <property type="term" value="F:metal ion binding"/>
    <property type="evidence" value="ECO:0007669"/>
    <property type="project" value="InterPro"/>
</dbReference>
<dbReference type="InterPro" id="IPR023665">
    <property type="entry name" value="ApgAM_prokaryotes"/>
</dbReference>
<evidence type="ECO:0000259" key="7">
    <source>
        <dbReference type="Pfam" id="PF01676"/>
    </source>
</evidence>
<keyword evidence="6 8" id="KW-0413">Isomerase</keyword>
<evidence type="ECO:0000313" key="9">
    <source>
        <dbReference type="Proteomes" id="UP000713880"/>
    </source>
</evidence>
<comment type="pathway">
    <text evidence="3">Carbohydrate degradation.</text>
</comment>
<dbReference type="GO" id="GO:0004619">
    <property type="term" value="F:phosphoglycerate mutase activity"/>
    <property type="evidence" value="ECO:0007669"/>
    <property type="project" value="UniProtKB-EC"/>
</dbReference>
<dbReference type="InterPro" id="IPR004456">
    <property type="entry name" value="Pglycerate_mutase_ApgM"/>
</dbReference>
<evidence type="ECO:0000313" key="8">
    <source>
        <dbReference type="EMBL" id="MBM6826698.1"/>
    </source>
</evidence>
<evidence type="ECO:0000256" key="6">
    <source>
        <dbReference type="ARBA" id="ARBA00023235"/>
    </source>
</evidence>
<evidence type="ECO:0000256" key="2">
    <source>
        <dbReference type="ARBA" id="ARBA00002315"/>
    </source>
</evidence>
<protein>
    <submittedName>
        <fullName evidence="8">Cofactor-independent phosphoglycerate mutase</fullName>
        <ecNumber evidence="8">5.4.2.12</ecNumber>
    </submittedName>
</protein>
<reference evidence="8" key="2">
    <citation type="journal article" date="2021" name="Sci. Rep.">
        <title>The distribution of antibiotic resistance genes in chicken gut microbiota commensals.</title>
        <authorList>
            <person name="Juricova H."/>
            <person name="Matiasovicova J."/>
            <person name="Kubasova T."/>
            <person name="Cejkova D."/>
            <person name="Rychlik I."/>
        </authorList>
    </citation>
    <scope>NUCLEOTIDE SEQUENCE</scope>
    <source>
        <strain evidence="8">An420c</strain>
    </source>
</reference>
<dbReference type="RefSeq" id="WP_204908743.1">
    <property type="nucleotide sequence ID" value="NZ_JACJLV010000015.1"/>
</dbReference>
<evidence type="ECO:0000256" key="1">
    <source>
        <dbReference type="ARBA" id="ARBA00000370"/>
    </source>
</evidence>
<dbReference type="NCBIfam" id="TIGR02535">
    <property type="entry name" value="hyp_Hser_kinase"/>
    <property type="match status" value="1"/>
</dbReference>
<dbReference type="PIRSF" id="PIRSF006392">
    <property type="entry name" value="IPGAM_arch"/>
    <property type="match status" value="1"/>
</dbReference>
<dbReference type="Gene3D" id="3.40.720.10">
    <property type="entry name" value="Alkaline Phosphatase, subunit A"/>
    <property type="match status" value="1"/>
</dbReference>
<accession>A0A938X432</accession>
<comment type="caution">
    <text evidence="8">The sequence shown here is derived from an EMBL/GenBank/DDBJ whole genome shotgun (WGS) entry which is preliminary data.</text>
</comment>
<dbReference type="GO" id="GO:0006096">
    <property type="term" value="P:glycolytic process"/>
    <property type="evidence" value="ECO:0007669"/>
    <property type="project" value="UniProtKB-KW"/>
</dbReference>
<evidence type="ECO:0000256" key="4">
    <source>
        <dbReference type="ARBA" id="ARBA00005524"/>
    </source>
</evidence>
<proteinExistence type="inferred from homology"/>
<keyword evidence="5" id="KW-0324">Glycolysis</keyword>
<name>A0A938X432_9CLOT</name>
<dbReference type="InterPro" id="IPR017850">
    <property type="entry name" value="Alkaline_phosphatase_core_sf"/>
</dbReference>
<dbReference type="Pfam" id="PF10143">
    <property type="entry name" value="PhosphMutase"/>
    <property type="match status" value="1"/>
</dbReference>
<dbReference type="PANTHER" id="PTHR31209">
    <property type="entry name" value="COFACTOR-INDEPENDENT PHOSPHOGLYCERATE MUTASE"/>
    <property type="match status" value="1"/>
</dbReference>
<evidence type="ECO:0000256" key="5">
    <source>
        <dbReference type="ARBA" id="ARBA00023152"/>
    </source>
</evidence>
<dbReference type="SUPFAM" id="SSF53649">
    <property type="entry name" value="Alkaline phosphatase-like"/>
    <property type="match status" value="1"/>
</dbReference>
<dbReference type="EC" id="5.4.2.12" evidence="8"/>
<evidence type="ECO:0000256" key="3">
    <source>
        <dbReference type="ARBA" id="ARBA00004921"/>
    </source>
</evidence>
<reference evidence="8" key="1">
    <citation type="submission" date="2020-08" db="EMBL/GenBank/DDBJ databases">
        <authorList>
            <person name="Cejkova D."/>
            <person name="Kubasova T."/>
            <person name="Jahodarova E."/>
            <person name="Rychlik I."/>
        </authorList>
    </citation>
    <scope>NUCLEOTIDE SEQUENCE</scope>
    <source>
        <strain evidence="8">An420c</strain>
    </source>
</reference>
<dbReference type="Pfam" id="PF01676">
    <property type="entry name" value="Metalloenzyme"/>
    <property type="match status" value="1"/>
</dbReference>
<sequence length="408" mass="44668">MKYIIVLGDGMAGRALGELGMRTTLEAAGTPVMDALSKVSETGMASMVPEGMAPGSDTANLSVLGYDPRLYYSGRSPLEALSIGVDLKDTDVSFRCNLVTLSEEEGAYEDRVILDHSADEISSRDGAALLKALEEGLGKEALDRAGYAFYPGTSYRHLLVQNHGTVTELTPPHDVLTRRIGPYLPTDPSLRRMMEKSYEILSHHPLNEERRKQGLHPANSVWFWGAGTRPCLPSFEERTGKKGIMISAVDLLKGIAAGAGLACARVEGANGGLHTNYEGKARAAVQALTKDGYDFAYIHVEAPDEMGHQGSIRDKIQSIEWIDSRLLRPLITGLKDAGEDFRLLLLPDHPTPIEVRTHTGEPVPYLLYDSTREEQGESVYCEKTAAGTGREWKEGYRLIGHLLQEELC</sequence>
<feature type="domain" description="Metalloenzyme" evidence="7">
    <location>
        <begin position="1"/>
        <end position="375"/>
    </location>
</feature>
<dbReference type="Gene3D" id="3.30.70.2130">
    <property type="entry name" value="Metalloenzyme domain"/>
    <property type="match status" value="1"/>
</dbReference>
<comment type="similarity">
    <text evidence="4">Belongs to the BPG-independent phosphoglycerate mutase family. A-PGAM subfamily.</text>
</comment>
<dbReference type="EMBL" id="JACJLV010000015">
    <property type="protein sequence ID" value="MBM6826698.1"/>
    <property type="molecule type" value="Genomic_DNA"/>
</dbReference>
<dbReference type="Proteomes" id="UP000713880">
    <property type="component" value="Unassembled WGS sequence"/>
</dbReference>
<gene>
    <name evidence="8" type="ORF">H6A13_06205</name>
</gene>
<organism evidence="8 9">
    <name type="scientific">Mordavella massiliensis</name>
    <dbReference type="NCBI Taxonomy" id="1871024"/>
    <lineage>
        <taxon>Bacteria</taxon>
        <taxon>Bacillati</taxon>
        <taxon>Bacillota</taxon>
        <taxon>Clostridia</taxon>
        <taxon>Eubacteriales</taxon>
        <taxon>Clostridiaceae</taxon>
        <taxon>Mordavella</taxon>
    </lineage>
</organism>
<keyword evidence="9" id="KW-1185">Reference proteome</keyword>
<dbReference type="AlphaFoldDB" id="A0A938X432"/>
<dbReference type="NCBIfam" id="NF003242">
    <property type="entry name" value="PRK04200.1"/>
    <property type="match status" value="1"/>
</dbReference>
<dbReference type="InterPro" id="IPR042253">
    <property type="entry name" value="Pglycerate_mutase_ApgM_sf"/>
</dbReference>
<dbReference type="PANTHER" id="PTHR31209:SF4">
    <property type="entry name" value="2,3-BISPHOSPHOGLYCERATE-INDEPENDENT PHOSPHOGLYCERATE MUTASE"/>
    <property type="match status" value="1"/>
</dbReference>
<comment type="function">
    <text evidence="2">Catalyzes the interconversion of 2-phosphoglycerate and 3-phosphoglycerate.</text>
</comment>
<comment type="catalytic activity">
    <reaction evidence="1">
        <text>(2R)-2-phosphoglycerate = (2R)-3-phosphoglycerate</text>
        <dbReference type="Rhea" id="RHEA:15901"/>
        <dbReference type="ChEBI" id="CHEBI:58272"/>
        <dbReference type="ChEBI" id="CHEBI:58289"/>
        <dbReference type="EC" id="5.4.2.12"/>
    </reaction>
</comment>